<protein>
    <submittedName>
        <fullName evidence="2">Uncharacterized protein</fullName>
    </submittedName>
</protein>
<dbReference type="EMBL" id="UINC01034555">
    <property type="protein sequence ID" value="SVB25583.1"/>
    <property type="molecule type" value="Genomic_DNA"/>
</dbReference>
<evidence type="ECO:0000313" key="2">
    <source>
        <dbReference type="EMBL" id="SVB25583.1"/>
    </source>
</evidence>
<feature type="region of interest" description="Disordered" evidence="1">
    <location>
        <begin position="36"/>
        <end position="63"/>
    </location>
</feature>
<reference evidence="2" key="1">
    <citation type="submission" date="2018-05" db="EMBL/GenBank/DDBJ databases">
        <authorList>
            <person name="Lanie J.A."/>
            <person name="Ng W.-L."/>
            <person name="Kazmierczak K.M."/>
            <person name="Andrzejewski T.M."/>
            <person name="Davidsen T.M."/>
            <person name="Wayne K.J."/>
            <person name="Tettelin H."/>
            <person name="Glass J.I."/>
            <person name="Rusch D."/>
            <person name="Podicherti R."/>
            <person name="Tsui H.-C.T."/>
            <person name="Winkler M.E."/>
        </authorList>
    </citation>
    <scope>NUCLEOTIDE SEQUENCE</scope>
</reference>
<dbReference type="InterPro" id="IPR028974">
    <property type="entry name" value="TSP_type-3_rpt"/>
</dbReference>
<proteinExistence type="predicted"/>
<feature type="non-terminal residue" evidence="2">
    <location>
        <position position="381"/>
    </location>
</feature>
<evidence type="ECO:0000256" key="1">
    <source>
        <dbReference type="SAM" id="MobiDB-lite"/>
    </source>
</evidence>
<sequence length="381" mass="42069">MRGQKYQAVIVTILLLTALPYSPFLSRASSIDKNPLAEADLDGDGVPDSPFRDSDGDGLSDDYEISLGFDPNDFDMDNDGISDLAEQDFWNDLVNEDFVPPNMEDLYGCEGDLDGDGITNCLDPDADGDGISDMEEMKDTDLDGIPDMYEEMIDHLDPNNPDSDFDGIPDMEDDDPPLPTWAEEMSKNNDWTPQPDANGVSGGLEGFYPLAVLAAIKFTVTCDNCEETTANPQYWRTAAKDVYDNGYDSATDTYTRSQWCPAPGCESFDIESGIDPDPGYWQTGSSSAYNYDYLVTNSEVTSQQYDYTMTWIMPVQGYLSTSLYTNSVFISNAVTMDSAFNLKVDGYAQAYSFTMTEYLIPDSVKQAANAPSDFSTQLVQL</sequence>
<dbReference type="GO" id="GO:0005509">
    <property type="term" value="F:calcium ion binding"/>
    <property type="evidence" value="ECO:0007669"/>
    <property type="project" value="InterPro"/>
</dbReference>
<organism evidence="2">
    <name type="scientific">marine metagenome</name>
    <dbReference type="NCBI Taxonomy" id="408172"/>
    <lineage>
        <taxon>unclassified sequences</taxon>
        <taxon>metagenomes</taxon>
        <taxon>ecological metagenomes</taxon>
    </lineage>
</organism>
<name>A0A382CJS2_9ZZZZ</name>
<dbReference type="SUPFAM" id="SSF103647">
    <property type="entry name" value="TSP type-3 repeat"/>
    <property type="match status" value="1"/>
</dbReference>
<dbReference type="AlphaFoldDB" id="A0A382CJS2"/>
<gene>
    <name evidence="2" type="ORF">METZ01_LOCUS178437</name>
</gene>
<accession>A0A382CJS2</accession>